<dbReference type="Proteomes" id="UP001162131">
    <property type="component" value="Unassembled WGS sequence"/>
</dbReference>
<feature type="coiled-coil region" evidence="1">
    <location>
        <begin position="310"/>
        <end position="372"/>
    </location>
</feature>
<feature type="coiled-coil region" evidence="1">
    <location>
        <begin position="212"/>
        <end position="267"/>
    </location>
</feature>
<keyword evidence="4" id="KW-1185">Reference proteome</keyword>
<evidence type="ECO:0000313" key="3">
    <source>
        <dbReference type="EMBL" id="CAG9332639.1"/>
    </source>
</evidence>
<evidence type="ECO:0008006" key="5">
    <source>
        <dbReference type="Google" id="ProtNLM"/>
    </source>
</evidence>
<evidence type="ECO:0000256" key="2">
    <source>
        <dbReference type="SAM" id="MobiDB-lite"/>
    </source>
</evidence>
<feature type="region of interest" description="Disordered" evidence="2">
    <location>
        <begin position="1"/>
        <end position="21"/>
    </location>
</feature>
<dbReference type="EMBL" id="CAJZBQ010000055">
    <property type="protein sequence ID" value="CAG9332639.1"/>
    <property type="molecule type" value="Genomic_DNA"/>
</dbReference>
<reference evidence="3" key="1">
    <citation type="submission" date="2021-09" db="EMBL/GenBank/DDBJ databases">
        <authorList>
            <consortium name="AG Swart"/>
            <person name="Singh M."/>
            <person name="Singh A."/>
            <person name="Seah K."/>
            <person name="Emmerich C."/>
        </authorList>
    </citation>
    <scope>NUCLEOTIDE SEQUENCE</scope>
    <source>
        <strain evidence="3">ATCC30299</strain>
    </source>
</reference>
<name>A0AAU9K6U3_9CILI</name>
<evidence type="ECO:0000256" key="1">
    <source>
        <dbReference type="SAM" id="Coils"/>
    </source>
</evidence>
<comment type="caution">
    <text evidence="3">The sequence shown here is derived from an EMBL/GenBank/DDBJ whole genome shotgun (WGS) entry which is preliminary data.</text>
</comment>
<feature type="region of interest" description="Disordered" evidence="2">
    <location>
        <begin position="443"/>
        <end position="466"/>
    </location>
</feature>
<accession>A0AAU9K6U3</accession>
<protein>
    <recommendedName>
        <fullName evidence="5">Translin-associated factor X-interacting protein 1 N-terminal domain-containing protein</fullName>
    </recommendedName>
</protein>
<keyword evidence="1" id="KW-0175">Coiled coil</keyword>
<sequence length="466" mass="54122">MKQSKKVSRTPLPVIHHQTPTYNSSGSLTPLTYTSSGFLFPNTKSERRNSILLLNTGETLSRTPIPSDILDSQTYRKLSYKNSKTECLSDRNSTKSFSSTVLKTKLDLVLALRNLFDDDKEPKRTLNRIKMIIKALEILSNEDGKYKDELKRIVEEIRNAIFINKGEVEEDVLEYVYESYPETITDLDGLIPFFYLYPLKLKKKDTKEYFTIETVNKIKENCKLEIDKLKEEIEKLNGKIELHDKENEKILEENSKYKAELDQKTKENFILLNKVSVLQHDIIGLRYNADEDNRIIVDYQKKSKISDELMQKLNSDYSALNRNYDELKKTHDTMTHGYATILYKLKQSYETQEDLERQISELIEKNSALSVRAAAGYEELTPRPNLEPIFSFLEVEIPKGSTIEKTNEILKEVKNKIRKRTLTRKNLLNSGIRQLISRKITETDFGGDQKNDPPVIQMEIPKLDNE</sequence>
<dbReference type="AlphaFoldDB" id="A0AAU9K6U3"/>
<gene>
    <name evidence="3" type="ORF">BSTOLATCC_MIC56932</name>
</gene>
<proteinExistence type="predicted"/>
<evidence type="ECO:0000313" key="4">
    <source>
        <dbReference type="Proteomes" id="UP001162131"/>
    </source>
</evidence>
<organism evidence="3 4">
    <name type="scientific">Blepharisma stoltei</name>
    <dbReference type="NCBI Taxonomy" id="1481888"/>
    <lineage>
        <taxon>Eukaryota</taxon>
        <taxon>Sar</taxon>
        <taxon>Alveolata</taxon>
        <taxon>Ciliophora</taxon>
        <taxon>Postciliodesmatophora</taxon>
        <taxon>Heterotrichea</taxon>
        <taxon>Heterotrichida</taxon>
        <taxon>Blepharismidae</taxon>
        <taxon>Blepharisma</taxon>
    </lineage>
</organism>